<keyword evidence="4 7" id="KW-0812">Transmembrane</keyword>
<feature type="transmembrane region" description="Helical" evidence="7">
    <location>
        <begin position="359"/>
        <end position="379"/>
    </location>
</feature>
<feature type="transmembrane region" description="Helical" evidence="7">
    <location>
        <begin position="199"/>
        <end position="216"/>
    </location>
</feature>
<feature type="transmembrane region" description="Helical" evidence="7">
    <location>
        <begin position="391"/>
        <end position="418"/>
    </location>
</feature>
<accession>A0A060QJZ0</accession>
<feature type="transmembrane region" description="Helical" evidence="7">
    <location>
        <begin position="107"/>
        <end position="127"/>
    </location>
</feature>
<dbReference type="InterPro" id="IPR045018">
    <property type="entry name" value="Azg-like"/>
</dbReference>
<dbReference type="InterPro" id="IPR006043">
    <property type="entry name" value="NCS2"/>
</dbReference>
<dbReference type="GO" id="GO:0005886">
    <property type="term" value="C:plasma membrane"/>
    <property type="evidence" value="ECO:0007669"/>
    <property type="project" value="TreeGrafter"/>
</dbReference>
<dbReference type="PANTHER" id="PTHR43337:SF1">
    <property type="entry name" value="XANTHINE_URACIL PERMEASE C887.17-RELATED"/>
    <property type="match status" value="1"/>
</dbReference>
<keyword evidence="3" id="KW-0813">Transport</keyword>
<evidence type="ECO:0000256" key="3">
    <source>
        <dbReference type="ARBA" id="ARBA00022448"/>
    </source>
</evidence>
<reference evidence="8 9" key="2">
    <citation type="journal article" date="2014" name="PLoS ONE">
        <title>Evolution of mitochondria reconstructed from the energy metabolism of living bacteria.</title>
        <authorList>
            <person name="Degli Esposti M."/>
            <person name="Chouaia B."/>
            <person name="Comandatore F."/>
            <person name="Crotti E."/>
            <person name="Sassera D."/>
            <person name="Lievens P.M."/>
            <person name="Daffonchio D."/>
            <person name="Bandi C."/>
        </authorList>
    </citation>
    <scope>NUCLEOTIDE SEQUENCE [LARGE SCALE GENOMIC DNA]</scope>
    <source>
        <strain evidence="8 9">SF2.1</strain>
    </source>
</reference>
<feature type="transmembrane region" description="Helical" evidence="7">
    <location>
        <begin position="27"/>
        <end position="47"/>
    </location>
</feature>
<evidence type="ECO:0000256" key="6">
    <source>
        <dbReference type="ARBA" id="ARBA00023136"/>
    </source>
</evidence>
<feature type="transmembrane region" description="Helical" evidence="7">
    <location>
        <begin position="291"/>
        <end position="311"/>
    </location>
</feature>
<dbReference type="GO" id="GO:0012505">
    <property type="term" value="C:endomembrane system"/>
    <property type="evidence" value="ECO:0007669"/>
    <property type="project" value="UniProtKB-SubCell"/>
</dbReference>
<gene>
    <name evidence="8" type="ORF">ASAP_1082</name>
</gene>
<evidence type="ECO:0000313" key="9">
    <source>
        <dbReference type="Proteomes" id="UP000027583"/>
    </source>
</evidence>
<evidence type="ECO:0000256" key="7">
    <source>
        <dbReference type="SAM" id="Phobius"/>
    </source>
</evidence>
<proteinExistence type="inferred from homology"/>
<dbReference type="RefSeq" id="WP_023979828.1">
    <property type="nucleotide sequence ID" value="NZ_CBLX010000008.1"/>
</dbReference>
<evidence type="ECO:0000256" key="1">
    <source>
        <dbReference type="ARBA" id="ARBA00004127"/>
    </source>
</evidence>
<comment type="caution">
    <text evidence="8">The sequence shown here is derived from an EMBL/GenBank/DDBJ whole genome shotgun (WGS) entry which is preliminary data.</text>
</comment>
<keyword evidence="6 7" id="KW-0472">Membrane</keyword>
<dbReference type="PANTHER" id="PTHR43337">
    <property type="entry name" value="XANTHINE/URACIL PERMEASE C887.17-RELATED"/>
    <property type="match status" value="1"/>
</dbReference>
<dbReference type="eggNOG" id="COG2252">
    <property type="taxonomic scope" value="Bacteria"/>
</dbReference>
<dbReference type="AlphaFoldDB" id="A0A060QJZ0"/>
<feature type="transmembrane region" description="Helical" evidence="7">
    <location>
        <begin position="139"/>
        <end position="163"/>
    </location>
</feature>
<organism evidence="8 9">
    <name type="scientific">Asaia bogorensis</name>
    <dbReference type="NCBI Taxonomy" id="91915"/>
    <lineage>
        <taxon>Bacteria</taxon>
        <taxon>Pseudomonadati</taxon>
        <taxon>Pseudomonadota</taxon>
        <taxon>Alphaproteobacteria</taxon>
        <taxon>Acetobacterales</taxon>
        <taxon>Acetobacteraceae</taxon>
        <taxon>Asaia</taxon>
    </lineage>
</organism>
<feature type="transmembrane region" description="Helical" evidence="7">
    <location>
        <begin position="169"/>
        <end position="192"/>
    </location>
</feature>
<feature type="transmembrane region" description="Helical" evidence="7">
    <location>
        <begin position="331"/>
        <end position="352"/>
    </location>
</feature>
<feature type="transmembrane region" description="Helical" evidence="7">
    <location>
        <begin position="430"/>
        <end position="449"/>
    </location>
</feature>
<dbReference type="Proteomes" id="UP000027583">
    <property type="component" value="Unassembled WGS sequence"/>
</dbReference>
<sequence>MSASPFSSWLERRFSIGQRGSTIQREVLAGLTTFGAMAYIMAVNPAIMANAGLAQHDMIMTTIAAAICGTLLMALFANMPIALAPAMSSNAIFAQIVVKQMHVDVRTAFTIVLLGGVAFTALSVTKLRHRIIQAFPEPIVLGIQVAIGIFIARIGMVTGGLAVPAGDGFHFGALSDPSVLLTLFGVFLAGVFMVMRVPAGMLITILAVTLVSLFVHKNGHPMASLPGQVVEWPHYPTHLLFPFNFGDFFSHLELLLPITLYFLISDFFDATGTMYSVANRARLTKPDGTTLLGRAAFAADGSASIIGSALGTSTVSAYVESLVGVEAGGRTGLTALVVALLFAASSVLWPLIVMIPPEATAPVLILVGLSMLSALGQAANHSQEALLTPAFMLLIAVLTGNFMISLALGLLFYSLMLVVTRQFVRLTPMVLGLDAVFLFYLILISRTGLGQG</sequence>
<evidence type="ECO:0000256" key="5">
    <source>
        <dbReference type="ARBA" id="ARBA00022989"/>
    </source>
</evidence>
<comment type="similarity">
    <text evidence="2">Belongs to the nucleobase:cation symporter-2 (NCS2) (TC 2.A.40) family. Azg-like subfamily.</text>
</comment>
<dbReference type="Pfam" id="PF00860">
    <property type="entry name" value="Xan_ur_permease"/>
    <property type="match status" value="1"/>
</dbReference>
<evidence type="ECO:0000256" key="4">
    <source>
        <dbReference type="ARBA" id="ARBA00022692"/>
    </source>
</evidence>
<reference evidence="8 9" key="1">
    <citation type="journal article" date="2014" name="Genome Biol. Evol.">
        <title>Acetic acid bacteria genomes reveal functional traits for adaptation to life in insect guts.</title>
        <authorList>
            <person name="Chouaia B."/>
            <person name="Gaiarsa S."/>
            <person name="Crotti E."/>
            <person name="Comandatore F."/>
            <person name="Degli Esposti M."/>
            <person name="Ricci I."/>
            <person name="Alma A."/>
            <person name="Favia G."/>
            <person name="Bandi C."/>
            <person name="Daffonchio D."/>
        </authorList>
    </citation>
    <scope>NUCLEOTIDE SEQUENCE [LARGE SCALE GENOMIC DNA]</scope>
    <source>
        <strain evidence="8 9">SF2.1</strain>
    </source>
</reference>
<dbReference type="GO" id="GO:0005345">
    <property type="term" value="F:purine nucleobase transmembrane transporter activity"/>
    <property type="evidence" value="ECO:0007669"/>
    <property type="project" value="TreeGrafter"/>
</dbReference>
<evidence type="ECO:0000313" key="8">
    <source>
        <dbReference type="EMBL" id="CDG39127.1"/>
    </source>
</evidence>
<feature type="transmembrane region" description="Helical" evidence="7">
    <location>
        <begin position="59"/>
        <end position="87"/>
    </location>
</feature>
<name>A0A060QJZ0_9PROT</name>
<dbReference type="EMBL" id="CBLX010000008">
    <property type="protein sequence ID" value="CDG39127.1"/>
    <property type="molecule type" value="Genomic_DNA"/>
</dbReference>
<evidence type="ECO:0000256" key="2">
    <source>
        <dbReference type="ARBA" id="ARBA00005697"/>
    </source>
</evidence>
<feature type="transmembrane region" description="Helical" evidence="7">
    <location>
        <begin position="248"/>
        <end position="270"/>
    </location>
</feature>
<protein>
    <submittedName>
        <fullName evidence="8">Xanthine/uracil/thiamine/ascorbate permease family protein</fullName>
    </submittedName>
</protein>
<keyword evidence="5 7" id="KW-1133">Transmembrane helix</keyword>
<comment type="subcellular location">
    <subcellularLocation>
        <location evidence="1">Endomembrane system</location>
        <topology evidence="1">Multi-pass membrane protein</topology>
    </subcellularLocation>
</comment>